<dbReference type="PANTHER" id="PTHR33238">
    <property type="entry name" value="IRON (METAL) DEPENDENT REPRESSOR, DTXR FAMILY"/>
    <property type="match status" value="1"/>
</dbReference>
<reference evidence="6 7" key="2">
    <citation type="journal article" date="2012" name="Stand. Genomic Sci.">
        <title>Genome sequence of the moderately thermophilic, amino-acid-degrading and sulfur-reducing bacterium Thermovirga lienii type strain (Cas60314(T)).</title>
        <authorList>
            <person name="Goker M."/>
            <person name="Saunders E."/>
            <person name="Lapidus A."/>
            <person name="Nolan M."/>
            <person name="Lucas S."/>
            <person name="Hammon N."/>
            <person name="Deshpande S."/>
            <person name="Cheng J.F."/>
            <person name="Han C."/>
            <person name="Tapia R."/>
            <person name="Goodwin L.A."/>
            <person name="Pitluck S."/>
            <person name="Liolios K."/>
            <person name="Mavromatis K."/>
            <person name="Pagani I."/>
            <person name="Ivanova N."/>
            <person name="Mikhailova N."/>
            <person name="Pati A."/>
            <person name="Chen A."/>
            <person name="Palaniappan K."/>
            <person name="Land M."/>
            <person name="Chang Y.J."/>
            <person name="Jeffries C.D."/>
            <person name="Brambilla E.M."/>
            <person name="Rohde M."/>
            <person name="Spring S."/>
            <person name="Detter J.C."/>
            <person name="Woyke T."/>
            <person name="Bristow J."/>
            <person name="Eisen J.A."/>
            <person name="Markowitz V."/>
            <person name="Hugenholtz P."/>
            <person name="Kyrpides N.C."/>
            <person name="Klenk H.P."/>
        </authorList>
    </citation>
    <scope>NUCLEOTIDE SEQUENCE [LARGE SCALE GENOMIC DNA]</scope>
    <source>
        <strain evidence="7">ATCC BAA-1197 / DSM 17291 / Cas60314</strain>
    </source>
</reference>
<dbReference type="InterPro" id="IPR036390">
    <property type="entry name" value="WH_DNA-bd_sf"/>
</dbReference>
<evidence type="ECO:0000313" key="6">
    <source>
        <dbReference type="EMBL" id="AER67161.1"/>
    </source>
</evidence>
<dbReference type="InterPro" id="IPR022689">
    <property type="entry name" value="Iron_dep_repressor"/>
</dbReference>
<dbReference type="InterPro" id="IPR036388">
    <property type="entry name" value="WH-like_DNA-bd_sf"/>
</dbReference>
<dbReference type="InterPro" id="IPR036421">
    <property type="entry name" value="Fe_dep_repressor_sf"/>
</dbReference>
<accession>G7V6X2</accession>
<dbReference type="GO" id="GO:0003700">
    <property type="term" value="F:DNA-binding transcription factor activity"/>
    <property type="evidence" value="ECO:0007669"/>
    <property type="project" value="InterPro"/>
</dbReference>
<dbReference type="Gene3D" id="1.10.10.10">
    <property type="entry name" value="Winged helix-like DNA-binding domain superfamily/Winged helix DNA-binding domain"/>
    <property type="match status" value="1"/>
</dbReference>
<keyword evidence="2" id="KW-0805">Transcription regulation</keyword>
<feature type="domain" description="HTH dtxR-type" evidence="5">
    <location>
        <begin position="4"/>
        <end position="65"/>
    </location>
</feature>
<organism evidence="6 7">
    <name type="scientific">Thermovirga lienii (strain ATCC BAA-1197 / DSM 17291 / Cas60314)</name>
    <dbReference type="NCBI Taxonomy" id="580340"/>
    <lineage>
        <taxon>Bacteria</taxon>
        <taxon>Thermotogati</taxon>
        <taxon>Synergistota</taxon>
        <taxon>Synergistia</taxon>
        <taxon>Synergistales</taxon>
        <taxon>Thermovirgaceae</taxon>
        <taxon>Thermovirga</taxon>
    </lineage>
</organism>
<evidence type="ECO:0000256" key="3">
    <source>
        <dbReference type="ARBA" id="ARBA00023125"/>
    </source>
</evidence>
<keyword evidence="3" id="KW-0238">DNA-binding</keyword>
<dbReference type="GO" id="GO:0003677">
    <property type="term" value="F:DNA binding"/>
    <property type="evidence" value="ECO:0007669"/>
    <property type="project" value="UniProtKB-KW"/>
</dbReference>
<protein>
    <submittedName>
        <fullName evidence="6">Iron (Metal) dependent repressor, DtxR family</fullName>
    </submittedName>
</protein>
<evidence type="ECO:0000259" key="5">
    <source>
        <dbReference type="PROSITE" id="PS50944"/>
    </source>
</evidence>
<dbReference type="Proteomes" id="UP000005868">
    <property type="component" value="Chromosome"/>
</dbReference>
<dbReference type="SUPFAM" id="SSF46785">
    <property type="entry name" value="Winged helix' DNA-binding domain"/>
    <property type="match status" value="1"/>
</dbReference>
<dbReference type="PROSITE" id="PS50944">
    <property type="entry name" value="HTH_DTXR"/>
    <property type="match status" value="1"/>
</dbReference>
<dbReference type="eggNOG" id="COG1321">
    <property type="taxonomic scope" value="Bacteria"/>
</dbReference>
<dbReference type="GO" id="GO:0046983">
    <property type="term" value="F:protein dimerization activity"/>
    <property type="evidence" value="ECO:0007669"/>
    <property type="project" value="InterPro"/>
</dbReference>
<dbReference type="Gene3D" id="1.10.60.10">
    <property type="entry name" value="Iron dependent repressor, metal binding and dimerisation domain"/>
    <property type="match status" value="1"/>
</dbReference>
<dbReference type="EMBL" id="CP003096">
    <property type="protein sequence ID" value="AER67161.1"/>
    <property type="molecule type" value="Genomic_DNA"/>
</dbReference>
<name>G7V6X2_THELD</name>
<gene>
    <name evidence="6" type="ordered locus">Tlie_1435</name>
</gene>
<comment type="similarity">
    <text evidence="1">Belongs to the DtxR/MntR family.</text>
</comment>
<evidence type="ECO:0000313" key="7">
    <source>
        <dbReference type="Proteomes" id="UP000005868"/>
    </source>
</evidence>
<dbReference type="SUPFAM" id="SSF47979">
    <property type="entry name" value="Iron-dependent repressor protein, dimerization domain"/>
    <property type="match status" value="1"/>
</dbReference>
<evidence type="ECO:0000256" key="4">
    <source>
        <dbReference type="ARBA" id="ARBA00023163"/>
    </source>
</evidence>
<evidence type="ECO:0000256" key="2">
    <source>
        <dbReference type="ARBA" id="ARBA00023015"/>
    </source>
</evidence>
<dbReference type="OrthoDB" id="9791355at2"/>
<keyword evidence="4" id="KW-0804">Transcription</keyword>
<sequence>MERLTARSEDYLKTIYKLEQENKVVRVKDLAQALGVKSPTVVGSLYGLKEAGLVIQGSYGYVTLSDEGKVLAEELIGRERILVDFFEKILNLGEEEARTNACSIEHYITPACRERLISFIKFLSHCHYGSPRWLEHFKEFVETGEKPQCDNCPQKYGSN</sequence>
<dbReference type="InterPro" id="IPR022687">
    <property type="entry name" value="HTH_DTXR"/>
</dbReference>
<dbReference type="Pfam" id="PF02742">
    <property type="entry name" value="Fe_dep_repr_C"/>
    <property type="match status" value="1"/>
</dbReference>
<dbReference type="InterPro" id="IPR001367">
    <property type="entry name" value="Fe_dep_repressor"/>
</dbReference>
<proteinExistence type="inferred from homology"/>
<evidence type="ECO:0000256" key="1">
    <source>
        <dbReference type="ARBA" id="ARBA00007871"/>
    </source>
</evidence>
<dbReference type="PANTHER" id="PTHR33238:SF7">
    <property type="entry name" value="IRON-DEPENDENT TRANSCRIPTIONAL REGULATOR"/>
    <property type="match status" value="1"/>
</dbReference>
<dbReference type="InterPro" id="IPR050536">
    <property type="entry name" value="DtxR_MntR_Metal-Reg"/>
</dbReference>
<keyword evidence="7" id="KW-1185">Reference proteome</keyword>
<dbReference type="AlphaFoldDB" id="G7V6X2"/>
<reference evidence="7" key="1">
    <citation type="submission" date="2011-10" db="EMBL/GenBank/DDBJ databases">
        <title>The complete genome of chromosome of Thermovirga lienii DSM 17291.</title>
        <authorList>
            <consortium name="US DOE Joint Genome Institute (JGI-PGF)"/>
            <person name="Lucas S."/>
            <person name="Copeland A."/>
            <person name="Lapidus A."/>
            <person name="Glavina del Rio T."/>
            <person name="Dalin E."/>
            <person name="Tice H."/>
            <person name="Bruce D."/>
            <person name="Goodwin L."/>
            <person name="Pitluck S."/>
            <person name="Peters L."/>
            <person name="Mikhailova N."/>
            <person name="Saunders E."/>
            <person name="Kyrpides N."/>
            <person name="Mavromatis K."/>
            <person name="Ivanova N."/>
            <person name="Last F.I."/>
            <person name="Brettin T."/>
            <person name="Detter J.C."/>
            <person name="Han C."/>
            <person name="Larimer F."/>
            <person name="Land M."/>
            <person name="Hauser L."/>
            <person name="Markowitz V."/>
            <person name="Cheng J.-F."/>
            <person name="Hugenholtz P."/>
            <person name="Woyke T."/>
            <person name="Wu D."/>
            <person name="Spring S."/>
            <person name="Schroeder M."/>
            <person name="Brambilla E.-M."/>
            <person name="Klenk H.-P."/>
            <person name="Eisen J.A."/>
        </authorList>
    </citation>
    <scope>NUCLEOTIDE SEQUENCE [LARGE SCALE GENOMIC DNA]</scope>
    <source>
        <strain evidence="7">ATCC BAA-1197 / DSM 17291 / Cas60314</strain>
    </source>
</reference>
<dbReference type="GO" id="GO:0046914">
    <property type="term" value="F:transition metal ion binding"/>
    <property type="evidence" value="ECO:0007669"/>
    <property type="project" value="InterPro"/>
</dbReference>
<dbReference type="STRING" id="580340.Tlie_1435"/>
<dbReference type="KEGG" id="tli:Tlie_1435"/>
<dbReference type="HOGENOM" id="CLU_069532_3_0_0"/>
<dbReference type="Pfam" id="PF01325">
    <property type="entry name" value="Fe_dep_repress"/>
    <property type="match status" value="1"/>
</dbReference>
<dbReference type="SMART" id="SM00529">
    <property type="entry name" value="HTH_DTXR"/>
    <property type="match status" value="1"/>
</dbReference>